<comment type="similarity">
    <text evidence="1">Belongs to the asp23 family.</text>
</comment>
<reference evidence="3 4" key="1">
    <citation type="journal article" date="2009" name="Stand. Genomic Sci.">
        <title>Complete genome sequence of Beutenbergia cavernae type strain (HKI 0122).</title>
        <authorList>
            <person name="Land M."/>
            <person name="Pukall R."/>
            <person name="Abt B."/>
            <person name="Goker M."/>
            <person name="Rohde M."/>
            <person name="Glavina Del Rio T."/>
            <person name="Tice H."/>
            <person name="Copeland A."/>
            <person name="Cheng J.F."/>
            <person name="Lucas S."/>
            <person name="Chen F."/>
            <person name="Nolan M."/>
            <person name="Bruce D."/>
            <person name="Goodwin L."/>
            <person name="Pitluck S."/>
            <person name="Ivanova N."/>
            <person name="Mavromatis K."/>
            <person name="Ovchinnikova G."/>
            <person name="Pati A."/>
            <person name="Chen A."/>
            <person name="Palaniappan K."/>
            <person name="Hauser L."/>
            <person name="Chang Y.J."/>
            <person name="Jefferies C.C."/>
            <person name="Saunders E."/>
            <person name="Brettin T."/>
            <person name="Detter J.C."/>
            <person name="Han C."/>
            <person name="Chain P."/>
            <person name="Bristow J."/>
            <person name="Eisen J.A."/>
            <person name="Markowitz V."/>
            <person name="Hugenholtz P."/>
            <person name="Kyrpides N.C."/>
            <person name="Klenk H.P."/>
            <person name="Lapidus A."/>
        </authorList>
    </citation>
    <scope>NUCLEOTIDE SEQUENCE [LARGE SCALE GENOMIC DNA]</scope>
    <source>
        <strain evidence="4">ATCC BAA-8 / DSM 12333 / NBRC 16432</strain>
    </source>
</reference>
<dbReference type="OrthoDB" id="9808942at2"/>
<dbReference type="Pfam" id="PF03780">
    <property type="entry name" value="Asp23"/>
    <property type="match status" value="1"/>
</dbReference>
<protein>
    <recommendedName>
        <fullName evidence="5">Asp23 family protein</fullName>
    </recommendedName>
</protein>
<feature type="region of interest" description="Disordered" evidence="2">
    <location>
        <begin position="136"/>
        <end position="165"/>
    </location>
</feature>
<dbReference type="eggNOG" id="COG1302">
    <property type="taxonomic scope" value="Bacteria"/>
</dbReference>
<evidence type="ECO:0008006" key="5">
    <source>
        <dbReference type="Google" id="ProtNLM"/>
    </source>
</evidence>
<organism evidence="3 4">
    <name type="scientific">Beutenbergia cavernae (strain ATCC BAA-8 / DSM 12333 / CCUG 43141 / JCM 11478 / NBRC 16432 / NCIMB 13614 / HKI 0122)</name>
    <dbReference type="NCBI Taxonomy" id="471853"/>
    <lineage>
        <taxon>Bacteria</taxon>
        <taxon>Bacillati</taxon>
        <taxon>Actinomycetota</taxon>
        <taxon>Actinomycetes</taxon>
        <taxon>Micrococcales</taxon>
        <taxon>Beutenbergiaceae</taxon>
        <taxon>Beutenbergia</taxon>
    </lineage>
</organism>
<evidence type="ECO:0000313" key="3">
    <source>
        <dbReference type="EMBL" id="ACQ81709.1"/>
    </source>
</evidence>
<gene>
    <name evidence="3" type="ordered locus">Bcav_3467</name>
</gene>
<dbReference type="AlphaFoldDB" id="C5C284"/>
<dbReference type="HOGENOM" id="CLU_113198_1_0_11"/>
<accession>C5C284</accession>
<dbReference type="Proteomes" id="UP000007962">
    <property type="component" value="Chromosome"/>
</dbReference>
<evidence type="ECO:0000313" key="4">
    <source>
        <dbReference type="Proteomes" id="UP000007962"/>
    </source>
</evidence>
<proteinExistence type="inferred from homology"/>
<dbReference type="PANTHER" id="PTHR34297:SF3">
    <property type="entry name" value="ALKALINE SHOCK PROTEIN 23"/>
    <property type="match status" value="1"/>
</dbReference>
<evidence type="ECO:0000256" key="1">
    <source>
        <dbReference type="ARBA" id="ARBA00005721"/>
    </source>
</evidence>
<dbReference type="RefSeq" id="WP_015883946.1">
    <property type="nucleotide sequence ID" value="NC_012669.1"/>
</dbReference>
<evidence type="ECO:0000256" key="2">
    <source>
        <dbReference type="SAM" id="MobiDB-lite"/>
    </source>
</evidence>
<feature type="region of interest" description="Disordered" evidence="2">
    <location>
        <begin position="1"/>
        <end position="31"/>
    </location>
</feature>
<dbReference type="PANTHER" id="PTHR34297">
    <property type="entry name" value="HYPOTHETICAL CYTOSOLIC PROTEIN-RELATED"/>
    <property type="match status" value="1"/>
</dbReference>
<dbReference type="InterPro" id="IPR005531">
    <property type="entry name" value="Asp23"/>
</dbReference>
<name>C5C284_BEUC1</name>
<dbReference type="KEGG" id="bcv:Bcav_3467"/>
<dbReference type="STRING" id="471853.Bcav_3467"/>
<keyword evidence="4" id="KW-1185">Reference proteome</keyword>
<dbReference type="EMBL" id="CP001618">
    <property type="protein sequence ID" value="ACQ81709.1"/>
    <property type="molecule type" value="Genomic_DNA"/>
</dbReference>
<sequence length="165" mass="16989">MAEKSERPTVTRAGATSPEAGTAPSDGGGTTTIADQVVTKIAGIAARNVSGVHELGGGGRFAGAIRDFVPGQENQGVSVEVGERQAAVDLDLVADYGVSIADLAQAVRRSVVSSIERMTGLGVTEVNITVHDVYIPDEEPAPAPRNQGGQRDQGGQEENTPARVQ</sequence>